<proteinExistence type="predicted"/>
<sequence length="42" mass="5117">MAPRLCRKQTKFRNLSHNEPNHPRAYLRVLHDFPILVLHCYM</sequence>
<organism evidence="1">
    <name type="scientific">Rhizophora mucronata</name>
    <name type="common">Asiatic mangrove</name>
    <dbReference type="NCBI Taxonomy" id="61149"/>
    <lineage>
        <taxon>Eukaryota</taxon>
        <taxon>Viridiplantae</taxon>
        <taxon>Streptophyta</taxon>
        <taxon>Embryophyta</taxon>
        <taxon>Tracheophyta</taxon>
        <taxon>Spermatophyta</taxon>
        <taxon>Magnoliopsida</taxon>
        <taxon>eudicotyledons</taxon>
        <taxon>Gunneridae</taxon>
        <taxon>Pentapetalae</taxon>
        <taxon>rosids</taxon>
        <taxon>fabids</taxon>
        <taxon>Malpighiales</taxon>
        <taxon>Rhizophoraceae</taxon>
        <taxon>Rhizophora</taxon>
    </lineage>
</organism>
<accession>A0A2P2NUW2</accession>
<dbReference type="AlphaFoldDB" id="A0A2P2NUW2"/>
<dbReference type="EMBL" id="GGEC01065814">
    <property type="protein sequence ID" value="MBX46298.1"/>
    <property type="molecule type" value="Transcribed_RNA"/>
</dbReference>
<protein>
    <submittedName>
        <fullName evidence="1">Uncharacterized protein</fullName>
    </submittedName>
</protein>
<reference evidence="1" key="1">
    <citation type="submission" date="2018-02" db="EMBL/GenBank/DDBJ databases">
        <title>Rhizophora mucronata_Transcriptome.</title>
        <authorList>
            <person name="Meera S.P."/>
            <person name="Sreeshan A."/>
            <person name="Augustine A."/>
        </authorList>
    </citation>
    <scope>NUCLEOTIDE SEQUENCE</scope>
    <source>
        <tissue evidence="1">Leaf</tissue>
    </source>
</reference>
<name>A0A2P2NUW2_RHIMU</name>
<evidence type="ECO:0000313" key="1">
    <source>
        <dbReference type="EMBL" id="MBX46298.1"/>
    </source>
</evidence>